<evidence type="ECO:0000313" key="3">
    <source>
        <dbReference type="Proteomes" id="UP001501844"/>
    </source>
</evidence>
<keyword evidence="1" id="KW-0175">Coiled coil</keyword>
<keyword evidence="3" id="KW-1185">Reference proteome</keyword>
<dbReference type="EMBL" id="BAABGX010000001">
    <property type="protein sequence ID" value="GAA4296247.1"/>
    <property type="molecule type" value="Genomic_DNA"/>
</dbReference>
<proteinExistence type="predicted"/>
<evidence type="ECO:0000256" key="1">
    <source>
        <dbReference type="SAM" id="Coils"/>
    </source>
</evidence>
<sequence length="171" mass="19487">MEKKGGMVWRCTQAGRVLEVVSTDFSTLPENPAGKSFLNLLNQTSKELATEWFQKFPAQTSLLPNMRLAQDPTGQVFTLGLTQTGKELWLFWSTVQPLLPPPPSLPGTVYTEDDQDSSHTHSGWEPEVQHEELLEELSRVNNELVNARRELIRQNIELHRLHRKQGESKTI</sequence>
<protein>
    <submittedName>
        <fullName evidence="2">Uncharacterized protein</fullName>
    </submittedName>
</protein>
<name>A0ABP8F6M5_9BACT</name>
<feature type="coiled-coil region" evidence="1">
    <location>
        <begin position="130"/>
        <end position="164"/>
    </location>
</feature>
<comment type="caution">
    <text evidence="2">The sequence shown here is derived from an EMBL/GenBank/DDBJ whole genome shotgun (WGS) entry which is preliminary data.</text>
</comment>
<evidence type="ECO:0000313" key="2">
    <source>
        <dbReference type="EMBL" id="GAA4296247.1"/>
    </source>
</evidence>
<dbReference type="Proteomes" id="UP001501844">
    <property type="component" value="Unassembled WGS sequence"/>
</dbReference>
<gene>
    <name evidence="2" type="ORF">GCM10023183_02910</name>
</gene>
<accession>A0ABP8F6M5</accession>
<reference evidence="3" key="1">
    <citation type="journal article" date="2019" name="Int. J. Syst. Evol. Microbiol.">
        <title>The Global Catalogue of Microorganisms (GCM) 10K type strain sequencing project: providing services to taxonomists for standard genome sequencing and annotation.</title>
        <authorList>
            <consortium name="The Broad Institute Genomics Platform"/>
            <consortium name="The Broad Institute Genome Sequencing Center for Infectious Disease"/>
            <person name="Wu L."/>
            <person name="Ma J."/>
        </authorList>
    </citation>
    <scope>NUCLEOTIDE SEQUENCE [LARGE SCALE GENOMIC DNA]</scope>
    <source>
        <strain evidence="3">JCM 17917</strain>
    </source>
</reference>
<organism evidence="2 3">
    <name type="scientific">Nibribacter koreensis</name>
    <dbReference type="NCBI Taxonomy" id="1084519"/>
    <lineage>
        <taxon>Bacteria</taxon>
        <taxon>Pseudomonadati</taxon>
        <taxon>Bacteroidota</taxon>
        <taxon>Cytophagia</taxon>
        <taxon>Cytophagales</taxon>
        <taxon>Hymenobacteraceae</taxon>
        <taxon>Nibribacter</taxon>
    </lineage>
</organism>